<dbReference type="InterPro" id="IPR001128">
    <property type="entry name" value="Cyt_P450"/>
</dbReference>
<proteinExistence type="inferred from homology"/>
<dbReference type="Gene3D" id="1.10.630.10">
    <property type="entry name" value="Cytochrome P450"/>
    <property type="match status" value="1"/>
</dbReference>
<reference evidence="6" key="1">
    <citation type="submission" date="2025-08" db="UniProtKB">
        <authorList>
            <consortium name="RefSeq"/>
        </authorList>
    </citation>
    <scope>IDENTIFICATION</scope>
    <source>
        <tissue evidence="6">Blood</tissue>
    </source>
</reference>
<gene>
    <name evidence="6" type="primary">LOC132709908</name>
</gene>
<evidence type="ECO:0000256" key="3">
    <source>
        <dbReference type="ARBA" id="ARBA00022723"/>
    </source>
</evidence>
<dbReference type="GeneID" id="132709908"/>
<dbReference type="InterPro" id="IPR050182">
    <property type="entry name" value="Cytochrome_P450_fam2"/>
</dbReference>
<evidence type="ECO:0000313" key="6">
    <source>
        <dbReference type="RefSeq" id="XP_060540925.1"/>
    </source>
</evidence>
<evidence type="ECO:0000313" key="5">
    <source>
        <dbReference type="Proteomes" id="UP001652622"/>
    </source>
</evidence>
<comment type="cofactor">
    <cofactor evidence="1">
        <name>heme</name>
        <dbReference type="ChEBI" id="CHEBI:30413"/>
    </cofactor>
</comment>
<evidence type="ECO:0000256" key="1">
    <source>
        <dbReference type="ARBA" id="ARBA00001971"/>
    </source>
</evidence>
<dbReference type="PANTHER" id="PTHR24300:SF134">
    <property type="entry name" value="CYTOCHROME P450, FAMILY 2, SUBFAMILY AB, POLYPEPTIDE 2-RELATED"/>
    <property type="match status" value="1"/>
</dbReference>
<accession>A0ABM3YXU7</accession>
<dbReference type="SUPFAM" id="SSF48264">
    <property type="entry name" value="Cytochrome P450"/>
    <property type="match status" value="1"/>
</dbReference>
<name>A0ABM3YXU7_PANGU</name>
<keyword evidence="3" id="KW-0479">Metal-binding</keyword>
<keyword evidence="4" id="KW-0408">Iron</keyword>
<dbReference type="Pfam" id="PF00067">
    <property type="entry name" value="p450"/>
    <property type="match status" value="1"/>
</dbReference>
<evidence type="ECO:0000256" key="4">
    <source>
        <dbReference type="ARBA" id="ARBA00023004"/>
    </source>
</evidence>
<dbReference type="InterPro" id="IPR002401">
    <property type="entry name" value="Cyt_P450_E_grp-I"/>
</dbReference>
<sequence length="263" mass="30075">MSSWITNRKSRNLIVLNIFHFSGQPFDPSLPFVKSVANVICTLSFGHQFALEDKNLQKLVQNINNIEKVAGGVFHMLFEMAPWLMKQLPGPHQKALDSAEFILSFGRQEIERHKQYQSLHEPQDFIDFYLLQIEKNRNDPNSVYNEENLACCLAELFVAGTDTTFSTLMWAVLLLANHPDIQEKVHKEIEEIFGASGSISYQDRHKLPYTNAVIHETQQAKYITLIVIPRESIRDVNMAGFHIPKGTVILSDLHSVLLDPELF</sequence>
<protein>
    <submittedName>
        <fullName evidence="6">Cytochrome P450 2J2-like</fullName>
    </submittedName>
</protein>
<evidence type="ECO:0000256" key="2">
    <source>
        <dbReference type="ARBA" id="ARBA00010617"/>
    </source>
</evidence>
<dbReference type="Proteomes" id="UP001652622">
    <property type="component" value="Unplaced"/>
</dbReference>
<dbReference type="PANTHER" id="PTHR24300">
    <property type="entry name" value="CYTOCHROME P450 508A4-RELATED"/>
    <property type="match status" value="1"/>
</dbReference>
<keyword evidence="5" id="KW-1185">Reference proteome</keyword>
<comment type="similarity">
    <text evidence="2">Belongs to the cytochrome P450 family.</text>
</comment>
<organism evidence="5 6">
    <name type="scientific">Pantherophis guttatus</name>
    <name type="common">Corn snake</name>
    <name type="synonym">Elaphe guttata</name>
    <dbReference type="NCBI Taxonomy" id="94885"/>
    <lineage>
        <taxon>Eukaryota</taxon>
        <taxon>Metazoa</taxon>
        <taxon>Chordata</taxon>
        <taxon>Craniata</taxon>
        <taxon>Vertebrata</taxon>
        <taxon>Euteleostomi</taxon>
        <taxon>Lepidosauria</taxon>
        <taxon>Squamata</taxon>
        <taxon>Bifurcata</taxon>
        <taxon>Unidentata</taxon>
        <taxon>Episquamata</taxon>
        <taxon>Toxicofera</taxon>
        <taxon>Serpentes</taxon>
        <taxon>Colubroidea</taxon>
        <taxon>Colubridae</taxon>
        <taxon>Colubrinae</taxon>
        <taxon>Pantherophis</taxon>
    </lineage>
</organism>
<dbReference type="InterPro" id="IPR036396">
    <property type="entry name" value="Cyt_P450_sf"/>
</dbReference>
<dbReference type="RefSeq" id="XP_060540925.1">
    <property type="nucleotide sequence ID" value="XM_060684942.1"/>
</dbReference>
<dbReference type="PRINTS" id="PR00463">
    <property type="entry name" value="EP450I"/>
</dbReference>